<evidence type="ECO:0000313" key="5">
    <source>
        <dbReference type="EMBL" id="MBB5745516.1"/>
    </source>
</evidence>
<evidence type="ECO:0000256" key="2">
    <source>
        <dbReference type="ARBA" id="ARBA00022679"/>
    </source>
</evidence>
<evidence type="ECO:0000256" key="1">
    <source>
        <dbReference type="ARBA" id="ARBA00022603"/>
    </source>
</evidence>
<dbReference type="RefSeq" id="WP_183212502.1">
    <property type="nucleotide sequence ID" value="NZ_JACHOR010000002.1"/>
</dbReference>
<proteinExistence type="predicted"/>
<dbReference type="InterPro" id="IPR041698">
    <property type="entry name" value="Methyltransf_25"/>
</dbReference>
<dbReference type="PANTHER" id="PTHR43464">
    <property type="entry name" value="METHYLTRANSFERASE"/>
    <property type="match status" value="1"/>
</dbReference>
<dbReference type="PANTHER" id="PTHR43464:SF19">
    <property type="entry name" value="UBIQUINONE BIOSYNTHESIS O-METHYLTRANSFERASE, MITOCHONDRIAL"/>
    <property type="match status" value="1"/>
</dbReference>
<feature type="domain" description="Methyltransferase" evidence="4">
    <location>
        <begin position="39"/>
        <end position="137"/>
    </location>
</feature>
<gene>
    <name evidence="5" type="ORF">GGR13_001100</name>
</gene>
<comment type="caution">
    <text evidence="5">The sequence shown here is derived from an EMBL/GenBank/DDBJ whole genome shotgun (WGS) entry which is preliminary data.</text>
</comment>
<name>A0A7W9CHC2_9CAUL</name>
<evidence type="ECO:0000256" key="3">
    <source>
        <dbReference type="ARBA" id="ARBA00022691"/>
    </source>
</evidence>
<dbReference type="InterPro" id="IPR020596">
    <property type="entry name" value="rRNA_Ade_Mease_Trfase_CS"/>
</dbReference>
<accession>A0A7W9CHC2</accession>
<dbReference type="Pfam" id="PF13649">
    <property type="entry name" value="Methyltransf_25"/>
    <property type="match status" value="1"/>
</dbReference>
<protein>
    <submittedName>
        <fullName evidence="5">Cyclopropane fatty-acyl-phospholipid synthase-like methyltransferase</fullName>
    </submittedName>
</protein>
<dbReference type="CDD" id="cd02440">
    <property type="entry name" value="AdoMet_MTases"/>
    <property type="match status" value="1"/>
</dbReference>
<dbReference type="Gene3D" id="3.40.50.150">
    <property type="entry name" value="Vaccinia Virus protein VP39"/>
    <property type="match status" value="1"/>
</dbReference>
<evidence type="ECO:0000313" key="6">
    <source>
        <dbReference type="Proteomes" id="UP000545037"/>
    </source>
</evidence>
<organism evidence="5 6">
    <name type="scientific">Brevundimonas variabilis</name>
    <dbReference type="NCBI Taxonomy" id="74312"/>
    <lineage>
        <taxon>Bacteria</taxon>
        <taxon>Pseudomonadati</taxon>
        <taxon>Pseudomonadota</taxon>
        <taxon>Alphaproteobacteria</taxon>
        <taxon>Caulobacterales</taxon>
        <taxon>Caulobacteraceae</taxon>
        <taxon>Brevundimonas</taxon>
    </lineage>
</organism>
<dbReference type="Proteomes" id="UP000545037">
    <property type="component" value="Unassembled WGS sequence"/>
</dbReference>
<keyword evidence="3" id="KW-0949">S-adenosyl-L-methionine</keyword>
<evidence type="ECO:0000259" key="4">
    <source>
        <dbReference type="Pfam" id="PF13649"/>
    </source>
</evidence>
<sequence>MRLTYHRIAYEALNVCNAVSIDTVLEAVRKTGLGPMRALDIGCGNGEVTIRLAEGPGLEVTAVEYDPAMADLARTRCEASPAGGRITVIEGPSGAVLAQNDPWDLIIALGTTDPVGDGTREPAAMMSGLRHHLRPGGWLLWGDLVWLTEPSPPLRQIIELSGTYTDHAGWQAAATRAGLQVFSAHLSSQDDWNTYGQTMDTAVRRWLIANPDHPDAAGIRQRADQISMMMDFGRGTLGFGLYLLRRNDGSGRLD</sequence>
<dbReference type="PROSITE" id="PS01131">
    <property type="entry name" value="RRNA_A_DIMETH"/>
    <property type="match status" value="1"/>
</dbReference>
<dbReference type="SUPFAM" id="SSF53335">
    <property type="entry name" value="S-adenosyl-L-methionine-dependent methyltransferases"/>
    <property type="match status" value="1"/>
</dbReference>
<reference evidence="5 6" key="1">
    <citation type="submission" date="2020-08" db="EMBL/GenBank/DDBJ databases">
        <title>Genomic Encyclopedia of Type Strains, Phase IV (KMG-IV): sequencing the most valuable type-strain genomes for metagenomic binning, comparative biology and taxonomic classification.</title>
        <authorList>
            <person name="Goeker M."/>
        </authorList>
    </citation>
    <scope>NUCLEOTIDE SEQUENCE [LARGE SCALE GENOMIC DNA]</scope>
    <source>
        <strain evidence="5 6">DSM 4737</strain>
    </source>
</reference>
<dbReference type="InterPro" id="IPR029063">
    <property type="entry name" value="SAM-dependent_MTases_sf"/>
</dbReference>
<keyword evidence="1 5" id="KW-0489">Methyltransferase</keyword>
<dbReference type="EMBL" id="JACHOR010000002">
    <property type="protein sequence ID" value="MBB5745516.1"/>
    <property type="molecule type" value="Genomic_DNA"/>
</dbReference>
<dbReference type="AlphaFoldDB" id="A0A7W9CHC2"/>
<keyword evidence="2 5" id="KW-0808">Transferase</keyword>
<dbReference type="GO" id="GO:0000179">
    <property type="term" value="F:rRNA (adenine-N6,N6-)-dimethyltransferase activity"/>
    <property type="evidence" value="ECO:0007669"/>
    <property type="project" value="InterPro"/>
</dbReference>
<keyword evidence="6" id="KW-1185">Reference proteome</keyword>